<dbReference type="PROSITE" id="PS50863">
    <property type="entry name" value="B3"/>
    <property type="match status" value="4"/>
</dbReference>
<dbReference type="PANTHER" id="PTHR31920:SF135">
    <property type="entry name" value="B3 DOMAIN-CONTAINING PROTEIN OS03G0621600-RELATED"/>
    <property type="match status" value="1"/>
</dbReference>
<dbReference type="AlphaFoldDB" id="A0A438KQ67"/>
<dbReference type="GO" id="GO:0005634">
    <property type="term" value="C:nucleus"/>
    <property type="evidence" value="ECO:0007669"/>
    <property type="project" value="UniProtKB-SubCell"/>
</dbReference>
<dbReference type="SMART" id="SM01019">
    <property type="entry name" value="B3"/>
    <property type="match status" value="4"/>
</dbReference>
<dbReference type="CDD" id="cd10017">
    <property type="entry name" value="B3_DNA"/>
    <property type="match status" value="4"/>
</dbReference>
<evidence type="ECO:0000256" key="1">
    <source>
        <dbReference type="ARBA" id="ARBA00004123"/>
    </source>
</evidence>
<accession>A0A438KQ67</accession>
<protein>
    <submittedName>
        <fullName evidence="8">Putative B3 domain-containing protein</fullName>
    </submittedName>
</protein>
<keyword evidence="2" id="KW-0805">Transcription regulation</keyword>
<feature type="domain" description="TF-B3" evidence="7">
    <location>
        <begin position="408"/>
        <end position="501"/>
    </location>
</feature>
<feature type="domain" description="TF-B3" evidence="7">
    <location>
        <begin position="294"/>
        <end position="387"/>
    </location>
</feature>
<proteinExistence type="predicted"/>
<feature type="domain" description="TF-B3" evidence="7">
    <location>
        <begin position="13"/>
        <end position="107"/>
    </location>
</feature>
<dbReference type="InterPro" id="IPR003340">
    <property type="entry name" value="B3_DNA-bd"/>
</dbReference>
<dbReference type="EMBL" id="QGNW01000001">
    <property type="protein sequence ID" value="RVX23360.1"/>
    <property type="molecule type" value="Genomic_DNA"/>
</dbReference>
<dbReference type="InterPro" id="IPR050655">
    <property type="entry name" value="Plant_B3_domain"/>
</dbReference>
<feature type="compositionally biased region" description="Basic and acidic residues" evidence="6">
    <location>
        <begin position="121"/>
        <end position="143"/>
    </location>
</feature>
<evidence type="ECO:0000313" key="8">
    <source>
        <dbReference type="EMBL" id="RVX23360.1"/>
    </source>
</evidence>
<dbReference type="Gene3D" id="2.40.330.10">
    <property type="entry name" value="DNA-binding pseudobarrel domain"/>
    <property type="match status" value="4"/>
</dbReference>
<feature type="region of interest" description="Disordered" evidence="6">
    <location>
        <begin position="119"/>
        <end position="247"/>
    </location>
</feature>
<comment type="caution">
    <text evidence="8">The sequence shown here is derived from an EMBL/GenBank/DDBJ whole genome shotgun (WGS) entry which is preliminary data.</text>
</comment>
<reference evidence="8 9" key="1">
    <citation type="journal article" date="2018" name="PLoS Genet.">
        <title>Population sequencing reveals clonal diversity and ancestral inbreeding in the grapevine cultivar Chardonnay.</title>
        <authorList>
            <person name="Roach M.J."/>
            <person name="Johnson D.L."/>
            <person name="Bohlmann J."/>
            <person name="van Vuuren H.J."/>
            <person name="Jones S.J."/>
            <person name="Pretorius I.S."/>
            <person name="Schmidt S.A."/>
            <person name="Borneman A.R."/>
        </authorList>
    </citation>
    <scope>NUCLEOTIDE SEQUENCE [LARGE SCALE GENOMIC DNA]</scope>
    <source>
        <strain evidence="9">cv. Chardonnay</strain>
        <tissue evidence="8">Leaf</tissue>
    </source>
</reference>
<keyword evidence="3" id="KW-0238">DNA-binding</keyword>
<evidence type="ECO:0000256" key="5">
    <source>
        <dbReference type="ARBA" id="ARBA00023242"/>
    </source>
</evidence>
<comment type="subcellular location">
    <subcellularLocation>
        <location evidence="1">Nucleus</location>
    </subcellularLocation>
</comment>
<name>A0A438KQ67_VITVI</name>
<keyword evidence="5" id="KW-0539">Nucleus</keyword>
<evidence type="ECO:0000256" key="6">
    <source>
        <dbReference type="SAM" id="MobiDB-lite"/>
    </source>
</evidence>
<gene>
    <name evidence="8" type="primary">VvCHDp000020_5</name>
    <name evidence="8" type="ORF">CK203_000240</name>
</gene>
<feature type="domain" description="TF-B3" evidence="7">
    <location>
        <begin position="640"/>
        <end position="724"/>
    </location>
</feature>
<dbReference type="Pfam" id="PF02362">
    <property type="entry name" value="B3"/>
    <property type="match status" value="4"/>
</dbReference>
<dbReference type="Proteomes" id="UP000288805">
    <property type="component" value="Unassembled WGS sequence"/>
</dbReference>
<dbReference type="PANTHER" id="PTHR31920">
    <property type="entry name" value="B3 DOMAIN-CONTAINING"/>
    <property type="match status" value="1"/>
</dbReference>
<evidence type="ECO:0000259" key="7">
    <source>
        <dbReference type="PROSITE" id="PS50863"/>
    </source>
</evidence>
<dbReference type="SUPFAM" id="SSF101936">
    <property type="entry name" value="DNA-binding pseudobarrel domain"/>
    <property type="match status" value="4"/>
</dbReference>
<evidence type="ECO:0000256" key="2">
    <source>
        <dbReference type="ARBA" id="ARBA00023015"/>
    </source>
</evidence>
<dbReference type="GO" id="GO:0003677">
    <property type="term" value="F:DNA binding"/>
    <property type="evidence" value="ECO:0007669"/>
    <property type="project" value="UniProtKB-KW"/>
</dbReference>
<dbReference type="InterPro" id="IPR015300">
    <property type="entry name" value="DNA-bd_pseudobarrel_sf"/>
</dbReference>
<organism evidence="8 9">
    <name type="scientific">Vitis vinifera</name>
    <name type="common">Grape</name>
    <dbReference type="NCBI Taxonomy" id="29760"/>
    <lineage>
        <taxon>Eukaryota</taxon>
        <taxon>Viridiplantae</taxon>
        <taxon>Streptophyta</taxon>
        <taxon>Embryophyta</taxon>
        <taxon>Tracheophyta</taxon>
        <taxon>Spermatophyta</taxon>
        <taxon>Magnoliopsida</taxon>
        <taxon>eudicotyledons</taxon>
        <taxon>Gunneridae</taxon>
        <taxon>Pentapetalae</taxon>
        <taxon>rosids</taxon>
        <taxon>Vitales</taxon>
        <taxon>Vitaceae</taxon>
        <taxon>Viteae</taxon>
        <taxon>Vitis</taxon>
    </lineage>
</organism>
<sequence length="733" mass="83280">MGSFTEASPTARSPSFFKVMMGDFSKDLRIPPAFVKHFDGVLPHKSLIMRNPGSKVWCVYVQKVDRCFFFEKGWGKFVQDNFLELGDFLVFHYVGNSKFEVIIYGKHCCEKELLAATASNDEPHSKGDERQENAKRENGERGESGTGPPLPLDKERQRNASCKGRGKSGSFGRFNSSRKGTMDKRRSEGPDEYKSGADQIQAKRSGVIHIKSDSSSCDEMDNDSDSSSGGDELKTKEDQLHQGNERKCKLKQPVEETIAGVRFSQGTPCLGRLSNKVKARALKAASKFVSNYPFFKIVMQSTYLHSGYLRIPKQFSSTHIKGSSRKAMLWASDRFWPVKLLVYPLWSSVLTTGWVDFVKENALREGDVCVFEMYGSNDVVLKGFFDQNSRGKKMGKPGRNVSFSDANPEFFKVYIPDFSDQHLRIPPAFVKEFSGNIPNNAILRDIRGKYCHVELKEVEKDVFIKNGWQEFVRGHSVEQGDFLVFRYHGKALFDVSIFGRNGCRKDESSDIVTTDEIAICVKNEEGTEEELTMPPHGYKQLQLEFGIDRTENSGSLEVGRRKSRRIAAMNSVKCMRPEAATFVIPKNPHFITFIGRSSRYNLEEKDLDTTPGSLDKIVEVEDGRVGGNFGVKDTCAQKCLYIPQHVLKNNNIKLEGEMVMRDQKDRSWPMRLTTRKDGRLALVKGWAKFWKENNLGRRDQCVFEFILGRGRISKEIHVQVIRAIKMTKNNCRR</sequence>
<evidence type="ECO:0000256" key="4">
    <source>
        <dbReference type="ARBA" id="ARBA00023163"/>
    </source>
</evidence>
<keyword evidence="4" id="KW-0804">Transcription</keyword>
<evidence type="ECO:0000313" key="9">
    <source>
        <dbReference type="Proteomes" id="UP000288805"/>
    </source>
</evidence>
<evidence type="ECO:0000256" key="3">
    <source>
        <dbReference type="ARBA" id="ARBA00023125"/>
    </source>
</evidence>
<feature type="compositionally biased region" description="Basic and acidic residues" evidence="6">
    <location>
        <begin position="180"/>
        <end position="195"/>
    </location>
</feature>
<feature type="compositionally biased region" description="Basic and acidic residues" evidence="6">
    <location>
        <begin position="231"/>
        <end position="247"/>
    </location>
</feature>